<comment type="similarity">
    <text evidence="8">Belongs to the binding-protein-dependent transport system permease family. LivHM subfamily.</text>
</comment>
<feature type="transmembrane region" description="Helical" evidence="9">
    <location>
        <begin position="39"/>
        <end position="58"/>
    </location>
</feature>
<keyword evidence="7 9" id="KW-0472">Membrane</keyword>
<evidence type="ECO:0000256" key="5">
    <source>
        <dbReference type="ARBA" id="ARBA00022970"/>
    </source>
</evidence>
<feature type="transmembrane region" description="Helical" evidence="9">
    <location>
        <begin position="272"/>
        <end position="295"/>
    </location>
</feature>
<proteinExistence type="inferred from homology"/>
<dbReference type="Pfam" id="PF02653">
    <property type="entry name" value="BPD_transp_2"/>
    <property type="match status" value="1"/>
</dbReference>
<feature type="transmembrane region" description="Helical" evidence="9">
    <location>
        <begin position="243"/>
        <end position="260"/>
    </location>
</feature>
<dbReference type="CDD" id="cd06582">
    <property type="entry name" value="TM_PBP1_LivH_like"/>
    <property type="match status" value="1"/>
</dbReference>
<dbReference type="Proteomes" id="UP001597353">
    <property type="component" value="Unassembled WGS sequence"/>
</dbReference>
<dbReference type="InterPro" id="IPR052157">
    <property type="entry name" value="BCAA_transport_permease"/>
</dbReference>
<keyword evidence="5" id="KW-0029">Amino-acid transport</keyword>
<evidence type="ECO:0000256" key="7">
    <source>
        <dbReference type="ARBA" id="ARBA00023136"/>
    </source>
</evidence>
<keyword evidence="6 9" id="KW-1133">Transmembrane helix</keyword>
<dbReference type="PANTHER" id="PTHR11795:SF442">
    <property type="entry name" value="ABC TRANSPORTER ATP-BINDING PROTEIN"/>
    <property type="match status" value="1"/>
</dbReference>
<dbReference type="PANTHER" id="PTHR11795">
    <property type="entry name" value="BRANCHED-CHAIN AMINO ACID TRANSPORT SYSTEM PERMEASE PROTEIN LIVH"/>
    <property type="match status" value="1"/>
</dbReference>
<evidence type="ECO:0000256" key="8">
    <source>
        <dbReference type="ARBA" id="ARBA00037998"/>
    </source>
</evidence>
<name>A0ABW4S2P3_9RHOB</name>
<dbReference type="EMBL" id="JBHUGH010000004">
    <property type="protein sequence ID" value="MFD1911866.1"/>
    <property type="molecule type" value="Genomic_DNA"/>
</dbReference>
<sequence length="306" mass="31713">MDMTLLVSQVLNGIQLGLILFLLAAGLTLIFGILDFINLAHGAFYMLGAFLVATVSMWSGSFLLGLVAAAVIVGIIGIAVEYGLARTLYHRDHLEQVLATFGLLLVVDTAVHYIWGPAGLSVPLPTWLDGFVRFGGITLPAYRIFIVVCGLLLAAALWFVIARTRIGMVVRASASNRAMAEALGIETKLVFAGIFGVGAVVAGIAGSLVAPISGASIGMGGPVIILAFVIIIIGGLGSIRGAFIAAMLVGIIDTLGRAYIGSVLATVFTQKVASTAGPALASILIYLIMCAVLAFKPEGLFPPASR</sequence>
<feature type="transmembrane region" description="Helical" evidence="9">
    <location>
        <begin position="189"/>
        <end position="210"/>
    </location>
</feature>
<comment type="caution">
    <text evidence="10">The sequence shown here is derived from an EMBL/GenBank/DDBJ whole genome shotgun (WGS) entry which is preliminary data.</text>
</comment>
<dbReference type="InterPro" id="IPR001851">
    <property type="entry name" value="ABC_transp_permease"/>
</dbReference>
<evidence type="ECO:0000256" key="4">
    <source>
        <dbReference type="ARBA" id="ARBA00022692"/>
    </source>
</evidence>
<keyword evidence="3" id="KW-1003">Cell membrane</keyword>
<accession>A0ABW4S2P3</accession>
<keyword evidence="2" id="KW-0813">Transport</keyword>
<protein>
    <submittedName>
        <fullName evidence="10">Branched-chain amino acid ABC transporter permease</fullName>
    </submittedName>
</protein>
<evidence type="ECO:0000256" key="3">
    <source>
        <dbReference type="ARBA" id="ARBA00022475"/>
    </source>
</evidence>
<gene>
    <name evidence="10" type="ORF">ACFSGJ_06505</name>
</gene>
<feature type="transmembrane region" description="Helical" evidence="9">
    <location>
        <begin position="12"/>
        <end position="32"/>
    </location>
</feature>
<keyword evidence="4 9" id="KW-0812">Transmembrane</keyword>
<feature type="transmembrane region" description="Helical" evidence="9">
    <location>
        <begin position="141"/>
        <end position="161"/>
    </location>
</feature>
<feature type="transmembrane region" description="Helical" evidence="9">
    <location>
        <begin position="64"/>
        <end position="85"/>
    </location>
</feature>
<evidence type="ECO:0000313" key="11">
    <source>
        <dbReference type="Proteomes" id="UP001597353"/>
    </source>
</evidence>
<organism evidence="10 11">
    <name type="scientific">Halodurantibacterium flavum</name>
    <dbReference type="NCBI Taxonomy" id="1382802"/>
    <lineage>
        <taxon>Bacteria</taxon>
        <taxon>Pseudomonadati</taxon>
        <taxon>Pseudomonadota</taxon>
        <taxon>Alphaproteobacteria</taxon>
        <taxon>Rhodobacterales</taxon>
        <taxon>Paracoccaceae</taxon>
        <taxon>Halodurantibacterium</taxon>
    </lineage>
</organism>
<evidence type="ECO:0000313" key="10">
    <source>
        <dbReference type="EMBL" id="MFD1911866.1"/>
    </source>
</evidence>
<evidence type="ECO:0000256" key="9">
    <source>
        <dbReference type="SAM" id="Phobius"/>
    </source>
</evidence>
<evidence type="ECO:0000256" key="1">
    <source>
        <dbReference type="ARBA" id="ARBA00004651"/>
    </source>
</evidence>
<evidence type="ECO:0000256" key="6">
    <source>
        <dbReference type="ARBA" id="ARBA00022989"/>
    </source>
</evidence>
<reference evidence="11" key="1">
    <citation type="journal article" date="2019" name="Int. J. Syst. Evol. Microbiol.">
        <title>The Global Catalogue of Microorganisms (GCM) 10K type strain sequencing project: providing services to taxonomists for standard genome sequencing and annotation.</title>
        <authorList>
            <consortium name="The Broad Institute Genomics Platform"/>
            <consortium name="The Broad Institute Genome Sequencing Center for Infectious Disease"/>
            <person name="Wu L."/>
            <person name="Ma J."/>
        </authorList>
    </citation>
    <scope>NUCLEOTIDE SEQUENCE [LARGE SCALE GENOMIC DNA]</scope>
    <source>
        <strain evidence="11">CGMCC 4.7242</strain>
    </source>
</reference>
<evidence type="ECO:0000256" key="2">
    <source>
        <dbReference type="ARBA" id="ARBA00022448"/>
    </source>
</evidence>
<feature type="transmembrane region" description="Helical" evidence="9">
    <location>
        <begin position="97"/>
        <end position="115"/>
    </location>
</feature>
<feature type="transmembrane region" description="Helical" evidence="9">
    <location>
        <begin position="216"/>
        <end position="236"/>
    </location>
</feature>
<comment type="subcellular location">
    <subcellularLocation>
        <location evidence="1">Cell membrane</location>
        <topology evidence="1">Multi-pass membrane protein</topology>
    </subcellularLocation>
</comment>
<keyword evidence="11" id="KW-1185">Reference proteome</keyword>